<keyword evidence="3" id="KW-1185">Reference proteome</keyword>
<dbReference type="InParanoid" id="A0A163JTL7"/>
<name>A0A163JTL7_ABSGL</name>
<dbReference type="OrthoDB" id="2267630at2759"/>
<feature type="region of interest" description="Disordered" evidence="1">
    <location>
        <begin position="1"/>
        <end position="24"/>
    </location>
</feature>
<dbReference type="EMBL" id="LT554414">
    <property type="protein sequence ID" value="SAM04716.1"/>
    <property type="molecule type" value="Genomic_DNA"/>
</dbReference>
<dbReference type="OMA" id="YNHSWRF"/>
<reference evidence="2" key="1">
    <citation type="submission" date="2016-04" db="EMBL/GenBank/DDBJ databases">
        <authorList>
            <person name="Evans L.H."/>
            <person name="Alamgir A."/>
            <person name="Owens N."/>
            <person name="Weber N.D."/>
            <person name="Virtaneva K."/>
            <person name="Barbian K."/>
            <person name="Babar A."/>
            <person name="Rosenke K."/>
        </authorList>
    </citation>
    <scope>NUCLEOTIDE SEQUENCE [LARGE SCALE GENOMIC DNA]</scope>
    <source>
        <strain evidence="2">CBS 101.48</strain>
    </source>
</reference>
<dbReference type="Proteomes" id="UP000078561">
    <property type="component" value="Unassembled WGS sequence"/>
</dbReference>
<gene>
    <name evidence="2" type="primary">ABSGL_10582.1 scaffold 12026</name>
</gene>
<evidence type="ECO:0000313" key="2">
    <source>
        <dbReference type="EMBL" id="SAM04716.1"/>
    </source>
</evidence>
<proteinExistence type="predicted"/>
<organism evidence="2">
    <name type="scientific">Absidia glauca</name>
    <name type="common">Pin mould</name>
    <dbReference type="NCBI Taxonomy" id="4829"/>
    <lineage>
        <taxon>Eukaryota</taxon>
        <taxon>Fungi</taxon>
        <taxon>Fungi incertae sedis</taxon>
        <taxon>Mucoromycota</taxon>
        <taxon>Mucoromycotina</taxon>
        <taxon>Mucoromycetes</taxon>
        <taxon>Mucorales</taxon>
        <taxon>Cunninghamellaceae</taxon>
        <taxon>Absidia</taxon>
    </lineage>
</organism>
<sequence length="149" mass="17384">MSQSTWPQCEDDPFKQVNTQGSPPMCIHEEQEEIAPKWLLQTDEELMDQQQAVRAMESKLRRIKENPTTQYQARMENDINNSNDEEEDDDDDDDDDYYQGDQEVDECLGTMILHLPPDAWRKMMALQKPSDTIHRLHAITAIDMTCPKL</sequence>
<feature type="region of interest" description="Disordered" evidence="1">
    <location>
        <begin position="61"/>
        <end position="102"/>
    </location>
</feature>
<protein>
    <submittedName>
        <fullName evidence="2">Uncharacterized protein</fullName>
    </submittedName>
</protein>
<dbReference type="AlphaFoldDB" id="A0A163JTL7"/>
<feature type="compositionally biased region" description="Acidic residues" evidence="1">
    <location>
        <begin position="83"/>
        <end position="102"/>
    </location>
</feature>
<accession>A0A163JTL7</accession>
<evidence type="ECO:0000256" key="1">
    <source>
        <dbReference type="SAM" id="MobiDB-lite"/>
    </source>
</evidence>
<evidence type="ECO:0000313" key="3">
    <source>
        <dbReference type="Proteomes" id="UP000078561"/>
    </source>
</evidence>